<dbReference type="PIRSF" id="PIRSF000804">
    <property type="entry name" value="DNA_pol_III_b"/>
    <property type="match status" value="1"/>
</dbReference>
<evidence type="ECO:0000256" key="9">
    <source>
        <dbReference type="PIRNR" id="PIRNR000804"/>
    </source>
</evidence>
<dbReference type="InterPro" id="IPR022637">
    <property type="entry name" value="DNA_polIII_beta_cen"/>
</dbReference>
<comment type="subunit">
    <text evidence="9">Forms a ring-shaped head-to-tail homodimer around DNA.</text>
</comment>
<reference evidence="13 14" key="1">
    <citation type="journal article" date="2016" name="Nat. Commun.">
        <title>Thousands of microbial genomes shed light on interconnected biogeochemical processes in an aquifer system.</title>
        <authorList>
            <person name="Anantharaman K."/>
            <person name="Brown C.T."/>
            <person name="Hug L.A."/>
            <person name="Sharon I."/>
            <person name="Castelle C.J."/>
            <person name="Probst A.J."/>
            <person name="Thomas B.C."/>
            <person name="Singh A."/>
            <person name="Wilkins M.J."/>
            <person name="Karaoz U."/>
            <person name="Brodie E.L."/>
            <person name="Williams K.H."/>
            <person name="Hubbard S.S."/>
            <person name="Banfield J.F."/>
        </authorList>
    </citation>
    <scope>NUCLEOTIDE SEQUENCE [LARGE SCALE GENOMIC DNA]</scope>
</reference>
<dbReference type="EMBL" id="MFTT01000034">
    <property type="protein sequence ID" value="OGI69065.1"/>
    <property type="molecule type" value="Genomic_DNA"/>
</dbReference>
<dbReference type="PANTHER" id="PTHR30478:SF0">
    <property type="entry name" value="BETA SLIDING CLAMP"/>
    <property type="match status" value="1"/>
</dbReference>
<dbReference type="SMART" id="SM00480">
    <property type="entry name" value="POL3Bc"/>
    <property type="match status" value="1"/>
</dbReference>
<dbReference type="AlphaFoldDB" id="A0A1F6VHP7"/>
<dbReference type="InterPro" id="IPR001001">
    <property type="entry name" value="DNA_polIII_beta"/>
</dbReference>
<evidence type="ECO:0000256" key="4">
    <source>
        <dbReference type="ARBA" id="ARBA00022679"/>
    </source>
</evidence>
<dbReference type="CDD" id="cd00140">
    <property type="entry name" value="beta_clamp"/>
    <property type="match status" value="1"/>
</dbReference>
<evidence type="ECO:0000256" key="5">
    <source>
        <dbReference type="ARBA" id="ARBA00022695"/>
    </source>
</evidence>
<sequence>MKLECDVEKLKNAILKTERVTGKNLSLPILNSILLIASEKNLKLRATNLSLGIEIEIPAKVYKEGVSASSGDVLSNFFANIYKDETALLELKSGNLSIKTKNNAALIKNYSHEDFPTLPIVKENLFKIDAEKLLDGIKSVYFSAALSDIKPEFASVYVFTDRDDLIFVATDSFRLAEKKIKLKNPLAIDGLLIPFKNVTEIIKLLGDIKGEVTVCFNKNQISFYYKGIYLTSKLINGTFPDYRQIIPKEHQTEAISLKQDLLNALRISNIFSDKFNQIVLEVKPKEKIFSVYSKNTDIGENRTKVEAALKGEPIEINLNYKYFLDCFQAISSDSLTVRLNGVNKPVIIKGVSDDTFTYLIMPMNR</sequence>
<dbReference type="Proteomes" id="UP000178059">
    <property type="component" value="Unassembled WGS sequence"/>
</dbReference>
<evidence type="ECO:0000256" key="2">
    <source>
        <dbReference type="ARBA" id="ARBA00010752"/>
    </source>
</evidence>
<dbReference type="GO" id="GO:0008408">
    <property type="term" value="F:3'-5' exonuclease activity"/>
    <property type="evidence" value="ECO:0007669"/>
    <property type="project" value="InterPro"/>
</dbReference>
<evidence type="ECO:0000259" key="10">
    <source>
        <dbReference type="Pfam" id="PF00712"/>
    </source>
</evidence>
<evidence type="ECO:0000313" key="13">
    <source>
        <dbReference type="EMBL" id="OGI69065.1"/>
    </source>
</evidence>
<gene>
    <name evidence="13" type="ORF">A2824_00580</name>
</gene>
<dbReference type="GO" id="GO:0003887">
    <property type="term" value="F:DNA-directed DNA polymerase activity"/>
    <property type="evidence" value="ECO:0007669"/>
    <property type="project" value="UniProtKB-UniRule"/>
</dbReference>
<accession>A0A1F6VHP7</accession>
<dbReference type="InterPro" id="IPR046938">
    <property type="entry name" value="DNA_clamp_sf"/>
</dbReference>
<name>A0A1F6VHP7_9BACT</name>
<evidence type="ECO:0000256" key="7">
    <source>
        <dbReference type="ARBA" id="ARBA00022932"/>
    </source>
</evidence>
<evidence type="ECO:0000256" key="3">
    <source>
        <dbReference type="ARBA" id="ARBA00022490"/>
    </source>
</evidence>
<keyword evidence="6 9" id="KW-0235">DNA replication</keyword>
<keyword evidence="4 9" id="KW-0808">Transferase</keyword>
<dbReference type="Gene3D" id="3.70.10.10">
    <property type="match status" value="1"/>
</dbReference>
<comment type="function">
    <text evidence="9">Confers DNA tethering and processivity to DNA polymerases and other proteins. Acts as a clamp, forming a ring around DNA (a reaction catalyzed by the clamp-loading complex) which diffuses in an ATP-independent manner freely and bidirectionally along dsDNA. Initially characterized for its ability to contact the catalytic subunit of DNA polymerase III (Pol III), a complex, multichain enzyme responsible for most of the replicative synthesis in bacteria; Pol III exhibits 3'-5' exonuclease proofreading activity. The beta chain is required for initiation of replication as well as for processivity of DNA replication.</text>
</comment>
<dbReference type="PANTHER" id="PTHR30478">
    <property type="entry name" value="DNA POLYMERASE III SUBUNIT BETA"/>
    <property type="match status" value="1"/>
</dbReference>
<keyword evidence="7 9" id="KW-0239">DNA-directed DNA polymerase</keyword>
<evidence type="ECO:0000256" key="1">
    <source>
        <dbReference type="ARBA" id="ARBA00004496"/>
    </source>
</evidence>
<proteinExistence type="inferred from homology"/>
<evidence type="ECO:0000313" key="14">
    <source>
        <dbReference type="Proteomes" id="UP000178059"/>
    </source>
</evidence>
<keyword evidence="8" id="KW-0238">DNA-binding</keyword>
<dbReference type="GO" id="GO:0005737">
    <property type="term" value="C:cytoplasm"/>
    <property type="evidence" value="ECO:0007669"/>
    <property type="project" value="UniProtKB-SubCell"/>
</dbReference>
<dbReference type="SUPFAM" id="SSF55979">
    <property type="entry name" value="DNA clamp"/>
    <property type="match status" value="3"/>
</dbReference>
<dbReference type="Gene3D" id="3.10.150.10">
    <property type="entry name" value="DNA Polymerase III, subunit A, domain 2"/>
    <property type="match status" value="1"/>
</dbReference>
<evidence type="ECO:0000256" key="6">
    <source>
        <dbReference type="ARBA" id="ARBA00022705"/>
    </source>
</evidence>
<dbReference type="GO" id="GO:0009360">
    <property type="term" value="C:DNA polymerase III complex"/>
    <property type="evidence" value="ECO:0007669"/>
    <property type="project" value="InterPro"/>
</dbReference>
<comment type="similarity">
    <text evidence="2 9">Belongs to the beta sliding clamp family.</text>
</comment>
<feature type="domain" description="DNA polymerase III beta sliding clamp N-terminal" evidence="10">
    <location>
        <begin position="1"/>
        <end position="119"/>
    </location>
</feature>
<comment type="subcellular location">
    <subcellularLocation>
        <location evidence="1 9">Cytoplasm</location>
    </subcellularLocation>
</comment>
<dbReference type="STRING" id="1801743.A2824_00580"/>
<evidence type="ECO:0000259" key="12">
    <source>
        <dbReference type="Pfam" id="PF02768"/>
    </source>
</evidence>
<dbReference type="Pfam" id="PF02768">
    <property type="entry name" value="DNA_pol3_beta_3"/>
    <property type="match status" value="1"/>
</dbReference>
<dbReference type="InterPro" id="IPR022634">
    <property type="entry name" value="DNA_polIII_beta_N"/>
</dbReference>
<feature type="domain" description="DNA polymerase III beta sliding clamp C-terminal" evidence="12">
    <location>
        <begin position="243"/>
        <end position="363"/>
    </location>
</feature>
<dbReference type="Pfam" id="PF00712">
    <property type="entry name" value="DNA_pol3_beta"/>
    <property type="match status" value="1"/>
</dbReference>
<evidence type="ECO:0000256" key="8">
    <source>
        <dbReference type="ARBA" id="ARBA00023125"/>
    </source>
</evidence>
<keyword evidence="5 9" id="KW-0548">Nucleotidyltransferase</keyword>
<organism evidence="13 14">
    <name type="scientific">Candidatus Nomurabacteria bacterium RIFCSPHIGHO2_01_FULL_42_16</name>
    <dbReference type="NCBI Taxonomy" id="1801743"/>
    <lineage>
        <taxon>Bacteria</taxon>
        <taxon>Candidatus Nomuraibacteriota</taxon>
    </lineage>
</organism>
<dbReference type="Pfam" id="PF02767">
    <property type="entry name" value="DNA_pol3_beta_2"/>
    <property type="match status" value="1"/>
</dbReference>
<evidence type="ECO:0000259" key="11">
    <source>
        <dbReference type="Pfam" id="PF02767"/>
    </source>
</evidence>
<keyword evidence="3 9" id="KW-0963">Cytoplasm</keyword>
<comment type="caution">
    <text evidence="13">The sequence shown here is derived from an EMBL/GenBank/DDBJ whole genome shotgun (WGS) entry which is preliminary data.</text>
</comment>
<dbReference type="GO" id="GO:0006271">
    <property type="term" value="P:DNA strand elongation involved in DNA replication"/>
    <property type="evidence" value="ECO:0007669"/>
    <property type="project" value="TreeGrafter"/>
</dbReference>
<protein>
    <recommendedName>
        <fullName evidence="9">Beta sliding clamp</fullName>
    </recommendedName>
</protein>
<feature type="domain" description="DNA polymerase III beta sliding clamp central" evidence="11">
    <location>
        <begin position="128"/>
        <end position="241"/>
    </location>
</feature>
<dbReference type="InterPro" id="IPR022635">
    <property type="entry name" value="DNA_polIII_beta_C"/>
</dbReference>
<dbReference type="NCBIfam" id="TIGR00663">
    <property type="entry name" value="dnan"/>
    <property type="match status" value="1"/>
</dbReference>
<dbReference type="GO" id="GO:0003677">
    <property type="term" value="F:DNA binding"/>
    <property type="evidence" value="ECO:0007669"/>
    <property type="project" value="UniProtKB-UniRule"/>
</dbReference>